<dbReference type="HOGENOM" id="CLU_1458896_0_0_9"/>
<feature type="compositionally biased region" description="Polar residues" evidence="2">
    <location>
        <begin position="153"/>
        <end position="168"/>
    </location>
</feature>
<evidence type="ECO:0000256" key="1">
    <source>
        <dbReference type="SAM" id="Coils"/>
    </source>
</evidence>
<evidence type="ECO:0000256" key="2">
    <source>
        <dbReference type="SAM" id="MobiDB-lite"/>
    </source>
</evidence>
<organism evidence="3 4">
    <name type="scientific">Clostridium thermobutyricum</name>
    <dbReference type="NCBI Taxonomy" id="29372"/>
    <lineage>
        <taxon>Bacteria</taxon>
        <taxon>Bacillati</taxon>
        <taxon>Bacillota</taxon>
        <taxon>Clostridia</taxon>
        <taxon>Eubacteriales</taxon>
        <taxon>Clostridiaceae</taxon>
        <taxon>Clostridium</taxon>
    </lineage>
</organism>
<dbReference type="PATRIC" id="fig|999411.4.peg.890"/>
<feature type="region of interest" description="Disordered" evidence="2">
    <location>
        <begin position="148"/>
        <end position="168"/>
    </location>
</feature>
<dbReference type="AlphaFoldDB" id="N9XPS2"/>
<dbReference type="Pfam" id="PF06810">
    <property type="entry name" value="Phage_scaffold"/>
    <property type="match status" value="1"/>
</dbReference>
<proteinExistence type="predicted"/>
<accession>N9XPS2</accession>
<dbReference type="Proteomes" id="UP000013097">
    <property type="component" value="Unassembled WGS sequence"/>
</dbReference>
<sequence length="185" mass="21383">MIDFIKKLGLDETTENALIGAWNEKKASFDKTITDLESVKSQIESDYKEKLKGFKDYDTIKEKVNELEQKISQKDVEIEQSKNRNINDRLDFEIEKRLLQGNYAHPELLKSAIDKSSIKYEDGKFNGLDEALNTIKEKYSDMAQANLKGAMPQQKTKSPTQLDVNNMSAEDIAKNWTKIMEQRRK</sequence>
<name>N9XPS2_9CLOT</name>
<gene>
    <name evidence="3" type="ORF">HMPREF1092_00917</name>
</gene>
<protein>
    <recommendedName>
        <fullName evidence="5">Phage minor structural protein GP20</fullName>
    </recommendedName>
</protein>
<comment type="caution">
    <text evidence="3">The sequence shown here is derived from an EMBL/GenBank/DDBJ whole genome shotgun (WGS) entry which is preliminary data.</text>
</comment>
<evidence type="ECO:0008006" key="5">
    <source>
        <dbReference type="Google" id="ProtNLM"/>
    </source>
</evidence>
<evidence type="ECO:0000313" key="4">
    <source>
        <dbReference type="Proteomes" id="UP000013097"/>
    </source>
</evidence>
<keyword evidence="1" id="KW-0175">Coiled coil</keyword>
<dbReference type="InterPro" id="IPR009636">
    <property type="entry name" value="SCAF"/>
</dbReference>
<feature type="coiled-coil region" evidence="1">
    <location>
        <begin position="57"/>
        <end position="84"/>
    </location>
</feature>
<reference evidence="3 4" key="1">
    <citation type="submission" date="2013-01" db="EMBL/GenBank/DDBJ databases">
        <title>The Genome Sequence of Clostridium colicanis 209318.</title>
        <authorList>
            <consortium name="The Broad Institute Genome Sequencing Platform"/>
            <person name="Earl A."/>
            <person name="Ward D."/>
            <person name="Feldgarden M."/>
            <person name="Gevers D."/>
            <person name="Courvalin P."/>
            <person name="Lambert T."/>
            <person name="Walker B."/>
            <person name="Young S.K."/>
            <person name="Zeng Q."/>
            <person name="Gargeya S."/>
            <person name="Fitzgerald M."/>
            <person name="Haas B."/>
            <person name="Abouelleil A."/>
            <person name="Alvarado L."/>
            <person name="Arachchi H.M."/>
            <person name="Berlin A.M."/>
            <person name="Chapman S.B."/>
            <person name="Dewar J."/>
            <person name="Goldberg J."/>
            <person name="Griggs A."/>
            <person name="Gujja S."/>
            <person name="Hansen M."/>
            <person name="Howarth C."/>
            <person name="Imamovic A."/>
            <person name="Larimer J."/>
            <person name="McCowan C."/>
            <person name="Murphy C."/>
            <person name="Neiman D."/>
            <person name="Pearson M."/>
            <person name="Priest M."/>
            <person name="Roberts A."/>
            <person name="Saif S."/>
            <person name="Shea T."/>
            <person name="Sisk P."/>
            <person name="Sykes S."/>
            <person name="Wortman J."/>
            <person name="Nusbaum C."/>
            <person name="Birren B."/>
        </authorList>
    </citation>
    <scope>NUCLEOTIDE SEQUENCE [LARGE SCALE GENOMIC DNA]</scope>
    <source>
        <strain evidence="3 4">209318</strain>
    </source>
</reference>
<keyword evidence="4" id="KW-1185">Reference proteome</keyword>
<dbReference type="RefSeq" id="WP_002597419.1">
    <property type="nucleotide sequence ID" value="NZ_KB850956.1"/>
</dbReference>
<evidence type="ECO:0000313" key="3">
    <source>
        <dbReference type="EMBL" id="ENZ01683.1"/>
    </source>
</evidence>
<dbReference type="EMBL" id="AGYT01000008">
    <property type="protein sequence ID" value="ENZ01683.1"/>
    <property type="molecule type" value="Genomic_DNA"/>
</dbReference>